<dbReference type="Proteomes" id="UP000298484">
    <property type="component" value="Unassembled WGS sequence"/>
</dbReference>
<dbReference type="OrthoDB" id="2381500at2"/>
<keyword evidence="3" id="KW-0966">Cell projection</keyword>
<accession>A0A4Y9AFY4</accession>
<evidence type="ECO:0000313" key="3">
    <source>
        <dbReference type="EMBL" id="TFJ93301.1"/>
    </source>
</evidence>
<dbReference type="SUPFAM" id="SSF140566">
    <property type="entry name" value="FlgN-like"/>
    <property type="match status" value="1"/>
</dbReference>
<sequence length="162" mass="18129">MSVQPIIQSLEKLISLHKGLFDLSKQKTGIVKDGSVDKLQSLLVNERKYVQAVEQAEADRQKNVREWAASRGLDFNNATITGILGTLSDEKVKEKLERTAINLTHLMTQLKQQEQLNQGLIKQSMQFVDLSLNMMTPSLKHMNYGGKKSAGSPERSVFDSKA</sequence>
<name>A0A4Y9AFY4_9BACI</name>
<dbReference type="Gene3D" id="1.20.58.300">
    <property type="entry name" value="FlgN-like"/>
    <property type="match status" value="1"/>
</dbReference>
<dbReference type="AlphaFoldDB" id="A0A4Y9AFY4"/>
<keyword evidence="3" id="KW-0969">Cilium</keyword>
<evidence type="ECO:0000313" key="4">
    <source>
        <dbReference type="Proteomes" id="UP000298484"/>
    </source>
</evidence>
<dbReference type="InterPro" id="IPR007809">
    <property type="entry name" value="FlgN-like"/>
</dbReference>
<dbReference type="EMBL" id="SRHY01000007">
    <property type="protein sequence ID" value="TFJ93301.1"/>
    <property type="molecule type" value="Genomic_DNA"/>
</dbReference>
<organism evidence="3 4">
    <name type="scientific">Lentibacillus salicampi</name>
    <dbReference type="NCBI Taxonomy" id="175306"/>
    <lineage>
        <taxon>Bacteria</taxon>
        <taxon>Bacillati</taxon>
        <taxon>Bacillota</taxon>
        <taxon>Bacilli</taxon>
        <taxon>Bacillales</taxon>
        <taxon>Bacillaceae</taxon>
        <taxon>Lentibacillus</taxon>
    </lineage>
</organism>
<proteinExistence type="predicted"/>
<evidence type="ECO:0000256" key="2">
    <source>
        <dbReference type="SAM" id="MobiDB-lite"/>
    </source>
</evidence>
<dbReference type="RefSeq" id="WP_135109565.1">
    <property type="nucleotide sequence ID" value="NZ_SRHY01000007.1"/>
</dbReference>
<evidence type="ECO:0000256" key="1">
    <source>
        <dbReference type="ARBA" id="ARBA00022795"/>
    </source>
</evidence>
<keyword evidence="3" id="KW-0282">Flagellum</keyword>
<keyword evidence="4" id="KW-1185">Reference proteome</keyword>
<dbReference type="InterPro" id="IPR036679">
    <property type="entry name" value="FlgN-like_sf"/>
</dbReference>
<gene>
    <name evidence="3" type="ORF">E4U82_07380</name>
</gene>
<feature type="region of interest" description="Disordered" evidence="2">
    <location>
        <begin position="143"/>
        <end position="162"/>
    </location>
</feature>
<reference evidence="3 4" key="1">
    <citation type="submission" date="2019-03" db="EMBL/GenBank/DDBJ databases">
        <title>Genome sequence of Lentibacillus salicampi ATCC BAA-719.</title>
        <authorList>
            <person name="Maclea K.S."/>
            <person name="Simoes Junior M."/>
        </authorList>
    </citation>
    <scope>NUCLEOTIDE SEQUENCE [LARGE SCALE GENOMIC DNA]</scope>
    <source>
        <strain evidence="3 4">ATCC BAA-719</strain>
    </source>
</reference>
<comment type="caution">
    <text evidence="3">The sequence shown here is derived from an EMBL/GenBank/DDBJ whole genome shotgun (WGS) entry which is preliminary data.</text>
</comment>
<keyword evidence="1" id="KW-1005">Bacterial flagellum biogenesis</keyword>
<dbReference type="Pfam" id="PF05130">
    <property type="entry name" value="FlgN"/>
    <property type="match status" value="1"/>
</dbReference>
<dbReference type="GO" id="GO:0044780">
    <property type="term" value="P:bacterial-type flagellum assembly"/>
    <property type="evidence" value="ECO:0007669"/>
    <property type="project" value="InterPro"/>
</dbReference>
<protein>
    <submittedName>
        <fullName evidence="3">Flagellar protein FlgN</fullName>
    </submittedName>
</protein>